<evidence type="ECO:0000313" key="3">
    <source>
        <dbReference type="Proteomes" id="UP000001364"/>
    </source>
</evidence>
<dbReference type="PATRIC" id="fig|565050.3.peg.2506"/>
<evidence type="ECO:0000259" key="1">
    <source>
        <dbReference type="Pfam" id="PF18899"/>
    </source>
</evidence>
<reference evidence="2 3" key="1">
    <citation type="journal article" date="2010" name="J. Bacteriol.">
        <title>The genetic basis of laboratory adaptation in Caulobacter crescentus.</title>
        <authorList>
            <person name="Marks M.E."/>
            <person name="Castro-Rojas C.M."/>
            <person name="Teiling C."/>
            <person name="Du L."/>
            <person name="Kapatral V."/>
            <person name="Walunas T.L."/>
            <person name="Crosson S."/>
        </authorList>
    </citation>
    <scope>NUCLEOTIDE SEQUENCE [LARGE SCALE GENOMIC DNA]</scope>
    <source>
        <strain evidence="3">NA1000 / CB15N</strain>
    </source>
</reference>
<gene>
    <name evidence="2" type="ordered locus">CCNA_02556</name>
</gene>
<evidence type="ECO:0000313" key="2">
    <source>
        <dbReference type="EMBL" id="ACL96021.1"/>
    </source>
</evidence>
<dbReference type="RefSeq" id="YP_002517929.1">
    <property type="nucleotide sequence ID" value="NC_011916.1"/>
</dbReference>
<dbReference type="Pfam" id="PF18899">
    <property type="entry name" value="DUF5655"/>
    <property type="match status" value="1"/>
</dbReference>
<dbReference type="AlphaFoldDB" id="A0A0H3CAY4"/>
<sequence length="193" mass="20925">MDSKPQGLTEQQQKWFASVRANLERETGKTLEQWVEIVRRECKETKPKARTDWLKATYGIGQNRAATIFGVAFPAEMGWDDADGLRAALWTDPASTAVLAALEAAIGDLPDVVTGQRKAFTAWSRKSQFAAAKPLKGGGVALGLALTPDTSPRLAEPRNEGWSERLKAKCVLASAGDVDAELASLLKAAWERS</sequence>
<dbReference type="Proteomes" id="UP000001364">
    <property type="component" value="Chromosome"/>
</dbReference>
<dbReference type="GeneID" id="7332906"/>
<dbReference type="HOGENOM" id="CLU_1406512_0_0_5"/>
<dbReference type="Pfam" id="PF14117">
    <property type="entry name" value="DUF4287"/>
    <property type="match status" value="1"/>
</dbReference>
<dbReference type="OrthoDB" id="7172953at2"/>
<name>A0A0H3CAY4_CAUVN</name>
<accession>A0A0H3CAY4</accession>
<dbReference type="InterPro" id="IPR025629">
    <property type="entry name" value="DUF4287"/>
</dbReference>
<dbReference type="KEGG" id="ccs:CCNA_02556"/>
<feature type="domain" description="DUF5655" evidence="1">
    <location>
        <begin position="94"/>
        <end position="191"/>
    </location>
</feature>
<dbReference type="EMBL" id="CP001340">
    <property type="protein sequence ID" value="ACL96021.1"/>
    <property type="molecule type" value="Genomic_DNA"/>
</dbReference>
<organism evidence="2 3">
    <name type="scientific">Caulobacter vibrioides (strain NA1000 / CB15N)</name>
    <name type="common">Caulobacter crescentus</name>
    <dbReference type="NCBI Taxonomy" id="565050"/>
    <lineage>
        <taxon>Bacteria</taxon>
        <taxon>Pseudomonadati</taxon>
        <taxon>Pseudomonadota</taxon>
        <taxon>Alphaproteobacteria</taxon>
        <taxon>Caulobacterales</taxon>
        <taxon>Caulobacteraceae</taxon>
        <taxon>Caulobacter</taxon>
    </lineage>
</organism>
<dbReference type="RefSeq" id="WP_012640503.1">
    <property type="nucleotide sequence ID" value="NC_011916.1"/>
</dbReference>
<dbReference type="InterPro" id="IPR043714">
    <property type="entry name" value="DUF5655"/>
</dbReference>
<keyword evidence="3" id="KW-1185">Reference proteome</keyword>
<protein>
    <recommendedName>
        <fullName evidence="1">DUF5655 domain-containing protein</fullName>
    </recommendedName>
</protein>
<proteinExistence type="predicted"/>